<comment type="subcellular location">
    <subcellularLocation>
        <location evidence="1">Cell membrane</location>
        <topology evidence="1">Multi-pass membrane protein</topology>
    </subcellularLocation>
</comment>
<dbReference type="Gene3D" id="1.20.1560.10">
    <property type="entry name" value="ABC transporter type 1, transmembrane domain"/>
    <property type="match status" value="1"/>
</dbReference>
<dbReference type="GO" id="GO:0010329">
    <property type="term" value="F:auxin efflux transmembrane transporter activity"/>
    <property type="evidence" value="ECO:0007669"/>
    <property type="project" value="UniProtKB-ARBA"/>
</dbReference>
<feature type="domain" description="ABC transporter" evidence="13">
    <location>
        <begin position="409"/>
        <end position="645"/>
    </location>
</feature>
<dbReference type="OrthoDB" id="6500128at2759"/>
<evidence type="ECO:0000256" key="8">
    <source>
        <dbReference type="ARBA" id="ARBA00022989"/>
    </source>
</evidence>
<dbReference type="SMART" id="SM00382">
    <property type="entry name" value="AAA"/>
    <property type="match status" value="2"/>
</dbReference>
<evidence type="ECO:0000313" key="16">
    <source>
        <dbReference type="Proteomes" id="UP000244005"/>
    </source>
</evidence>
<dbReference type="FunFam" id="1.20.1560.10:FF:000009">
    <property type="entry name" value="ABC transporter B family member 1"/>
    <property type="match status" value="1"/>
</dbReference>
<keyword evidence="7" id="KW-0067">ATP-binding</keyword>
<feature type="transmembrane region" description="Helical" evidence="12">
    <location>
        <begin position="133"/>
        <end position="154"/>
    </location>
</feature>
<dbReference type="OMA" id="FDEDANT"/>
<dbReference type="InterPro" id="IPR036640">
    <property type="entry name" value="ABC1_TM_sf"/>
</dbReference>
<dbReference type="SUPFAM" id="SSF90123">
    <property type="entry name" value="ABC transporter transmembrane region"/>
    <property type="match status" value="2"/>
</dbReference>
<dbReference type="FunFam" id="1.20.1560.10:FF:000018">
    <property type="entry name" value="ATP-binding cassette subfamily B member 11"/>
    <property type="match status" value="1"/>
</dbReference>
<feature type="transmembrane region" description="Helical" evidence="12">
    <location>
        <begin position="207"/>
        <end position="226"/>
    </location>
</feature>
<feature type="transmembrane region" description="Helical" evidence="12">
    <location>
        <begin position="978"/>
        <end position="998"/>
    </location>
</feature>
<feature type="domain" description="ABC transmembrane type-1" evidence="14">
    <location>
        <begin position="86"/>
        <end position="374"/>
    </location>
</feature>
<dbReference type="InterPro" id="IPR003593">
    <property type="entry name" value="AAA+_ATPase"/>
</dbReference>
<reference evidence="16" key="1">
    <citation type="journal article" date="2017" name="Cell">
        <title>Insights into land plant evolution garnered from the Marchantia polymorpha genome.</title>
        <authorList>
            <person name="Bowman J.L."/>
            <person name="Kohchi T."/>
            <person name="Yamato K.T."/>
            <person name="Jenkins J."/>
            <person name="Shu S."/>
            <person name="Ishizaki K."/>
            <person name="Yamaoka S."/>
            <person name="Nishihama R."/>
            <person name="Nakamura Y."/>
            <person name="Berger F."/>
            <person name="Adam C."/>
            <person name="Aki S.S."/>
            <person name="Althoff F."/>
            <person name="Araki T."/>
            <person name="Arteaga-Vazquez M.A."/>
            <person name="Balasubrmanian S."/>
            <person name="Barry K."/>
            <person name="Bauer D."/>
            <person name="Boehm C.R."/>
            <person name="Briginshaw L."/>
            <person name="Caballero-Perez J."/>
            <person name="Catarino B."/>
            <person name="Chen F."/>
            <person name="Chiyoda S."/>
            <person name="Chovatia M."/>
            <person name="Davies K.M."/>
            <person name="Delmans M."/>
            <person name="Demura T."/>
            <person name="Dierschke T."/>
            <person name="Dolan L."/>
            <person name="Dorantes-Acosta A.E."/>
            <person name="Eklund D.M."/>
            <person name="Florent S.N."/>
            <person name="Flores-Sandoval E."/>
            <person name="Fujiyama A."/>
            <person name="Fukuzawa H."/>
            <person name="Galik B."/>
            <person name="Grimanelli D."/>
            <person name="Grimwood J."/>
            <person name="Grossniklaus U."/>
            <person name="Hamada T."/>
            <person name="Haseloff J."/>
            <person name="Hetherington A.J."/>
            <person name="Higo A."/>
            <person name="Hirakawa Y."/>
            <person name="Hundley H.N."/>
            <person name="Ikeda Y."/>
            <person name="Inoue K."/>
            <person name="Inoue S.I."/>
            <person name="Ishida S."/>
            <person name="Jia Q."/>
            <person name="Kakita M."/>
            <person name="Kanazawa T."/>
            <person name="Kawai Y."/>
            <person name="Kawashima T."/>
            <person name="Kennedy M."/>
            <person name="Kinose K."/>
            <person name="Kinoshita T."/>
            <person name="Kohara Y."/>
            <person name="Koide E."/>
            <person name="Komatsu K."/>
            <person name="Kopischke S."/>
            <person name="Kubo M."/>
            <person name="Kyozuka J."/>
            <person name="Lagercrantz U."/>
            <person name="Lin S.S."/>
            <person name="Lindquist E."/>
            <person name="Lipzen A.M."/>
            <person name="Lu C.W."/>
            <person name="De Luna E."/>
            <person name="Martienssen R.A."/>
            <person name="Minamino N."/>
            <person name="Mizutani M."/>
            <person name="Mizutani M."/>
            <person name="Mochizuki N."/>
            <person name="Monte I."/>
            <person name="Mosher R."/>
            <person name="Nagasaki H."/>
            <person name="Nakagami H."/>
            <person name="Naramoto S."/>
            <person name="Nishitani K."/>
            <person name="Ohtani M."/>
            <person name="Okamoto T."/>
            <person name="Okumura M."/>
            <person name="Phillips J."/>
            <person name="Pollak B."/>
            <person name="Reinders A."/>
            <person name="Rovekamp M."/>
            <person name="Sano R."/>
            <person name="Sawa S."/>
            <person name="Schmid M.W."/>
            <person name="Shirakawa M."/>
            <person name="Solano R."/>
            <person name="Spunde A."/>
            <person name="Suetsugu N."/>
            <person name="Sugano S."/>
            <person name="Sugiyama A."/>
            <person name="Sun R."/>
            <person name="Suzuki Y."/>
            <person name="Takenaka M."/>
            <person name="Takezawa D."/>
            <person name="Tomogane H."/>
            <person name="Tsuzuki M."/>
            <person name="Ueda T."/>
            <person name="Umeda M."/>
            <person name="Ward J.M."/>
            <person name="Watanabe Y."/>
            <person name="Yazaki K."/>
            <person name="Yokoyama R."/>
            <person name="Yoshitake Y."/>
            <person name="Yotsui I."/>
            <person name="Zachgo S."/>
            <person name="Schmutz J."/>
        </authorList>
    </citation>
    <scope>NUCLEOTIDE SEQUENCE [LARGE SCALE GENOMIC DNA]</scope>
    <source>
        <strain evidence="16">Tak-1</strain>
    </source>
</reference>
<evidence type="ECO:0000313" key="15">
    <source>
        <dbReference type="EMBL" id="PTQ31453.1"/>
    </source>
</evidence>
<dbReference type="PROSITE" id="PS00211">
    <property type="entry name" value="ABC_TRANSPORTER_1"/>
    <property type="match status" value="2"/>
</dbReference>
<dbReference type="GO" id="GO:0010328">
    <property type="term" value="F:auxin influx transmembrane transporter activity"/>
    <property type="evidence" value="ECO:0007669"/>
    <property type="project" value="UniProtKB-ARBA"/>
</dbReference>
<keyword evidence="4 12" id="KW-0812">Transmembrane</keyword>
<keyword evidence="3" id="KW-0813">Transport</keyword>
<dbReference type="InterPro" id="IPR011527">
    <property type="entry name" value="ABC1_TM_dom"/>
</dbReference>
<dbReference type="GO" id="GO:0016887">
    <property type="term" value="F:ATP hydrolysis activity"/>
    <property type="evidence" value="ECO:0007669"/>
    <property type="project" value="InterPro"/>
</dbReference>
<keyword evidence="8 12" id="KW-1133">Transmembrane helix</keyword>
<dbReference type="EMBL" id="KZ772783">
    <property type="protein sequence ID" value="PTQ31453.1"/>
    <property type="molecule type" value="Genomic_DNA"/>
</dbReference>
<evidence type="ECO:0000256" key="9">
    <source>
        <dbReference type="ARBA" id="ARBA00023136"/>
    </source>
</evidence>
<dbReference type="CDD" id="cd18578">
    <property type="entry name" value="ABC_6TM_Pgp_ABCB1_D2_like"/>
    <property type="match status" value="1"/>
</dbReference>
<dbReference type="PROSITE" id="PS50893">
    <property type="entry name" value="ABC_TRANSPORTER_2"/>
    <property type="match status" value="2"/>
</dbReference>
<feature type="transmembrane region" description="Helical" evidence="12">
    <location>
        <begin position="755"/>
        <end position="785"/>
    </location>
</feature>
<feature type="transmembrane region" description="Helical" evidence="12">
    <location>
        <begin position="797"/>
        <end position="824"/>
    </location>
</feature>
<feature type="transmembrane region" description="Helical" evidence="12">
    <location>
        <begin position="1018"/>
        <end position="1038"/>
    </location>
</feature>
<evidence type="ECO:0000256" key="2">
    <source>
        <dbReference type="ARBA" id="ARBA00007577"/>
    </source>
</evidence>
<feature type="transmembrane region" description="Helical" evidence="12">
    <location>
        <begin position="348"/>
        <end position="373"/>
    </location>
</feature>
<feature type="transmembrane region" description="Helical" evidence="12">
    <location>
        <begin position="73"/>
        <end position="98"/>
    </location>
</feature>
<dbReference type="GO" id="GO:0140359">
    <property type="term" value="F:ABC-type transporter activity"/>
    <property type="evidence" value="ECO:0007669"/>
    <property type="project" value="InterPro"/>
</dbReference>
<dbReference type="Proteomes" id="UP000244005">
    <property type="component" value="Unassembled WGS sequence"/>
</dbReference>
<keyword evidence="10" id="KW-0325">Glycoprotein</keyword>
<feature type="domain" description="ABC transporter" evidence="13">
    <location>
        <begin position="1078"/>
        <end position="1313"/>
    </location>
</feature>
<keyword evidence="6" id="KW-0547">Nucleotide-binding</keyword>
<evidence type="ECO:0000259" key="13">
    <source>
        <dbReference type="PROSITE" id="PS50893"/>
    </source>
</evidence>
<proteinExistence type="inferred from homology"/>
<evidence type="ECO:0000256" key="4">
    <source>
        <dbReference type="ARBA" id="ARBA00022692"/>
    </source>
</evidence>
<feature type="transmembrane region" description="Helical" evidence="12">
    <location>
        <begin position="309"/>
        <end position="328"/>
    </location>
</feature>
<organism evidence="15 16">
    <name type="scientific">Marchantia polymorpha</name>
    <name type="common">Common liverwort</name>
    <name type="synonym">Marchantia aquatica</name>
    <dbReference type="NCBI Taxonomy" id="3197"/>
    <lineage>
        <taxon>Eukaryota</taxon>
        <taxon>Viridiplantae</taxon>
        <taxon>Streptophyta</taxon>
        <taxon>Embryophyta</taxon>
        <taxon>Marchantiophyta</taxon>
        <taxon>Marchantiopsida</taxon>
        <taxon>Marchantiidae</taxon>
        <taxon>Marchantiales</taxon>
        <taxon>Marchantiaceae</taxon>
        <taxon>Marchantia</taxon>
    </lineage>
</organism>
<evidence type="ECO:0000256" key="12">
    <source>
        <dbReference type="SAM" id="Phobius"/>
    </source>
</evidence>
<feature type="compositionally biased region" description="Basic and acidic residues" evidence="11">
    <location>
        <begin position="42"/>
        <end position="61"/>
    </location>
</feature>
<dbReference type="PANTHER" id="PTHR43394:SF16">
    <property type="entry name" value="ABC TRANSPORTER B FAMILY MEMBER 4-LIKE ISOFORM X1"/>
    <property type="match status" value="1"/>
</dbReference>
<evidence type="ECO:0000256" key="10">
    <source>
        <dbReference type="ARBA" id="ARBA00023180"/>
    </source>
</evidence>
<dbReference type="InterPro" id="IPR017871">
    <property type="entry name" value="ABC_transporter-like_CS"/>
</dbReference>
<feature type="transmembrane region" description="Helical" evidence="12">
    <location>
        <begin position="232"/>
        <end position="249"/>
    </location>
</feature>
<dbReference type="CDD" id="cd03249">
    <property type="entry name" value="ABC_MTABC3_MDL1_MDL2"/>
    <property type="match status" value="2"/>
</dbReference>
<dbReference type="GO" id="GO:0042626">
    <property type="term" value="F:ATPase-coupled transmembrane transporter activity"/>
    <property type="evidence" value="ECO:0000318"/>
    <property type="project" value="GO_Central"/>
</dbReference>
<evidence type="ECO:0000256" key="1">
    <source>
        <dbReference type="ARBA" id="ARBA00004651"/>
    </source>
</evidence>
<dbReference type="CDD" id="cd18577">
    <property type="entry name" value="ABC_6TM_Pgp_ABCB1_D1_like"/>
    <property type="match status" value="1"/>
</dbReference>
<dbReference type="PANTHER" id="PTHR43394">
    <property type="entry name" value="ATP-DEPENDENT PERMEASE MDL1, MITOCHONDRIAL"/>
    <property type="match status" value="1"/>
</dbReference>
<evidence type="ECO:0000256" key="7">
    <source>
        <dbReference type="ARBA" id="ARBA00022840"/>
    </source>
</evidence>
<evidence type="ECO:0000256" key="3">
    <source>
        <dbReference type="ARBA" id="ARBA00022448"/>
    </source>
</evidence>
<feature type="transmembrane region" description="Helical" evidence="12">
    <location>
        <begin position="900"/>
        <end position="918"/>
    </location>
</feature>
<dbReference type="Pfam" id="PF00664">
    <property type="entry name" value="ABC_membrane"/>
    <property type="match status" value="2"/>
</dbReference>
<dbReference type="SUPFAM" id="SSF52540">
    <property type="entry name" value="P-loop containing nucleoside triphosphate hydrolases"/>
    <property type="match status" value="2"/>
</dbReference>
<keyword evidence="16" id="KW-1185">Reference proteome</keyword>
<evidence type="ECO:0000256" key="5">
    <source>
        <dbReference type="ARBA" id="ARBA00022737"/>
    </source>
</evidence>
<accession>A0A2R6WC81</accession>
<feature type="region of interest" description="Disordered" evidence="11">
    <location>
        <begin position="669"/>
        <end position="689"/>
    </location>
</feature>
<dbReference type="InterPro" id="IPR027417">
    <property type="entry name" value="P-loop_NTPase"/>
</dbReference>
<dbReference type="Pfam" id="PF00005">
    <property type="entry name" value="ABC_tran"/>
    <property type="match status" value="2"/>
</dbReference>
<keyword evidence="9 12" id="KW-0472">Membrane</keyword>
<evidence type="ECO:0000256" key="6">
    <source>
        <dbReference type="ARBA" id="ARBA00022741"/>
    </source>
</evidence>
<feature type="region of interest" description="Disordered" evidence="11">
    <location>
        <begin position="1"/>
        <end position="61"/>
    </location>
</feature>
<sequence length="1320" mass="141587">MEVEHVEARGGGGGPTVREGGSVVIAVQDEKDAKESGPGGEGDGKAHSDDRSEGSAAERKERKKKDMIPMYKMFAFADYLDVVLMILGTIGAVGSGVAQPFMTLLFGRLVDAFGSNGTNFSALESEVATVAMLYIYAGLGAAVASCLEVTCWMITGERQASRIRALYLQAIIRQDVSFFDQEVSSGDVISRMSEDTVLIQEAMGEKVGNAVQLLSRFAAGFVIAFIKSWKLTVVLVSVVPVIAFVGGFMSSRVSTLTIRGQTAYAEAGKIVEQVLSSIRTVASYGGEKKASEAYDSSLKVAEAAGVQQGVAMGLGSGLTLFVMFNTYAMALWYGSRLVADRSVTAGDVIMVIFAVVMGGMALGHISPSISAFASGRAAAFKMVQVIHRKSEIDVTDMSGLIPKNLKGDIHLKEVTFAYPTRPHVAIFKNFSLFIPVGTTAALVGESGSGKSSVISLVERFYDPQEGHVLLDGVDIKTLQLRWLREQIALVSQEPVLFSTSIGENILYGKEGATMEEVKAAAIAANAWTFIQKLPQGFDTQVGERGTQLSGGQKQRIAIARAILKDPRILLLDEATSALDADSERVVQDALDRVMVGRTTVVVAHRLSTIKNADMIAVVRNGVILETGTHAELIENPDGGYSQLIRLQAMHQGEAEQDVVRPVSIGNEVEDVSGSRGGSERFSRNFSRGSSLDGKGGLVSTLGLTGSRIRRSLSQTSDVDVEAGMKSTVALDNDEEKVKKGSFWRLAKLNKPEAHYFVVGSVAAAGQGLVLPMFGLLLASVIQLLFKTPHEIRREGRFWALMFLALSTGTLVASPIQKLCFAVAGNRLIRRVRDRTFSHVLRQEIAWFDEDANTSGAVSGRLYSDAGAVRGMLGDSLSLVVQNCATISAGLIIAFTSGWELALVVLGLVPLLGLQGLIAGKRLSGFAKSAKANYEKASRVASDAVSNIRTVASFCAEEKVLAFYEQSCRQPLKNGVQQGVISGIALGVATFTLFAAYALGFWAGSKFVALGRMSFADVFRVFLCIATSAIAVTQSFTMAPDVAKAKSAVTSIFKILDRKSRIDPLDPAGATLDKLQGRVEFRHVRFRYPARPDVCVLQDLSFVLAAGQTLALVGESGSGKSTVISLLERFYDPEAGQVLIDNVEIRSLQLGWLRSKIGLVSQEPVLFDGSIRMNITYGKAATDEEVRAAAAAANAHKFVADLPQGYETRVGERGIQLSGGQKQRVAIARAIVKDPRILLLDEATSALDAESEQVVQEALDRIRVSRTTVVVAHRLSTVRHADQIAVMRNGAIVELGTYDHLISTPDSAFSALVKLQNNVRS</sequence>
<keyword evidence="5" id="KW-0677">Repeat</keyword>
<feature type="domain" description="ABC transmembrane type-1" evidence="14">
    <location>
        <begin position="757"/>
        <end position="1043"/>
    </location>
</feature>
<gene>
    <name evidence="15" type="ORF">MARPO_0111s0014</name>
</gene>
<evidence type="ECO:0000256" key="11">
    <source>
        <dbReference type="SAM" id="MobiDB-lite"/>
    </source>
</evidence>
<name>A0A2R6WC81_MARPO</name>
<dbReference type="Gene3D" id="3.40.50.300">
    <property type="entry name" value="P-loop containing nucleotide triphosphate hydrolases"/>
    <property type="match status" value="2"/>
</dbReference>
<comment type="similarity">
    <text evidence="2">Belongs to the ABC transporter superfamily. ABCB family. Multidrug resistance exporter (TC 3.A.1.201) subfamily.</text>
</comment>
<dbReference type="InterPro" id="IPR003439">
    <property type="entry name" value="ABC_transporter-like_ATP-bd"/>
</dbReference>
<dbReference type="GO" id="GO:0005886">
    <property type="term" value="C:plasma membrane"/>
    <property type="evidence" value="ECO:0000318"/>
    <property type="project" value="GO_Central"/>
</dbReference>
<protein>
    <submittedName>
        <fullName evidence="15">Uncharacterized protein</fullName>
    </submittedName>
</protein>
<dbReference type="FunFam" id="3.40.50.300:FF:000066">
    <property type="entry name" value="ABC transporter B family member 1"/>
    <property type="match status" value="2"/>
</dbReference>
<evidence type="ECO:0000259" key="14">
    <source>
        <dbReference type="PROSITE" id="PS50929"/>
    </source>
</evidence>
<dbReference type="GO" id="GO:0005524">
    <property type="term" value="F:ATP binding"/>
    <property type="evidence" value="ECO:0007669"/>
    <property type="project" value="UniProtKB-KW"/>
</dbReference>
<dbReference type="InterPro" id="IPR039421">
    <property type="entry name" value="Type_1_exporter"/>
</dbReference>
<dbReference type="PROSITE" id="PS50929">
    <property type="entry name" value="ABC_TM1F"/>
    <property type="match status" value="2"/>
</dbReference>